<accession>X1HYI6</accession>
<feature type="non-terminal residue" evidence="4">
    <location>
        <position position="1"/>
    </location>
</feature>
<dbReference type="Pfam" id="PF03721">
    <property type="entry name" value="UDPG_MGDP_dh_N"/>
    <property type="match status" value="1"/>
</dbReference>
<protein>
    <recommendedName>
        <fullName evidence="5">UDP-glucose/GDP-mannose dehydrogenase dimerisation domain-containing protein</fullName>
    </recommendedName>
</protein>
<dbReference type="Gene3D" id="3.40.50.720">
    <property type="entry name" value="NAD(P)-binding Rossmann-like Domain"/>
    <property type="match status" value="1"/>
</dbReference>
<feature type="domain" description="UDP-glucose/GDP-mannose dehydrogenase dimerisation" evidence="2">
    <location>
        <begin position="128"/>
        <end position="219"/>
    </location>
</feature>
<dbReference type="InterPro" id="IPR036291">
    <property type="entry name" value="NAD(P)-bd_dom_sf"/>
</dbReference>
<name>X1HYI6_9ZZZZ</name>
<dbReference type="Pfam" id="PF00984">
    <property type="entry name" value="UDPG_MGDP_dh"/>
    <property type="match status" value="1"/>
</dbReference>
<dbReference type="SUPFAM" id="SSF51735">
    <property type="entry name" value="NAD(P)-binding Rossmann-fold domains"/>
    <property type="match status" value="1"/>
</dbReference>
<evidence type="ECO:0000256" key="1">
    <source>
        <dbReference type="ARBA" id="ARBA00006601"/>
    </source>
</evidence>
<evidence type="ECO:0000259" key="2">
    <source>
        <dbReference type="Pfam" id="PF00984"/>
    </source>
</evidence>
<organism evidence="4">
    <name type="scientific">marine sediment metagenome</name>
    <dbReference type="NCBI Taxonomy" id="412755"/>
    <lineage>
        <taxon>unclassified sequences</taxon>
        <taxon>metagenomes</taxon>
        <taxon>ecological metagenomes</taxon>
    </lineage>
</organism>
<dbReference type="InterPro" id="IPR001732">
    <property type="entry name" value="UDP-Glc/GDP-Man_DH_N"/>
</dbReference>
<dbReference type="PANTHER" id="PTHR43750">
    <property type="entry name" value="UDP-GLUCOSE 6-DEHYDROGENASE TUAD"/>
    <property type="match status" value="1"/>
</dbReference>
<dbReference type="SUPFAM" id="SSF48179">
    <property type="entry name" value="6-phosphogluconate dehydrogenase C-terminal domain-like"/>
    <property type="match status" value="1"/>
</dbReference>
<dbReference type="InterPro" id="IPR008927">
    <property type="entry name" value="6-PGluconate_DH-like_C_sf"/>
</dbReference>
<evidence type="ECO:0000259" key="3">
    <source>
        <dbReference type="Pfam" id="PF03721"/>
    </source>
</evidence>
<dbReference type="AlphaFoldDB" id="X1HYI6"/>
<feature type="domain" description="UDP-glucose/GDP-mannose dehydrogenase N-terminal" evidence="3">
    <location>
        <begin position="16"/>
        <end position="99"/>
    </location>
</feature>
<proteinExistence type="inferred from homology"/>
<dbReference type="InterPro" id="IPR013328">
    <property type="entry name" value="6PGD_dom2"/>
</dbReference>
<dbReference type="Gene3D" id="1.10.1040.10">
    <property type="entry name" value="N-(1-d-carboxylethyl)-l-norvaline Dehydrogenase, domain 2"/>
    <property type="match status" value="1"/>
</dbReference>
<dbReference type="GO" id="GO:0051287">
    <property type="term" value="F:NAD binding"/>
    <property type="evidence" value="ECO:0007669"/>
    <property type="project" value="InterPro"/>
</dbReference>
<dbReference type="EMBL" id="BARU01023200">
    <property type="protein sequence ID" value="GAH50368.1"/>
    <property type="molecule type" value="Genomic_DNA"/>
</dbReference>
<evidence type="ECO:0008006" key="5">
    <source>
        <dbReference type="Google" id="ProtNLM"/>
    </source>
</evidence>
<comment type="caution">
    <text evidence="4">The sequence shown here is derived from an EMBL/GenBank/DDBJ whole genome shotgun (WGS) entry which is preliminary data.</text>
</comment>
<dbReference type="InterPro" id="IPR014026">
    <property type="entry name" value="UDP-Glc/GDP-Man_DH_dimer"/>
</dbReference>
<dbReference type="GO" id="GO:0016616">
    <property type="term" value="F:oxidoreductase activity, acting on the CH-OH group of donors, NAD or NADP as acceptor"/>
    <property type="evidence" value="ECO:0007669"/>
    <property type="project" value="InterPro"/>
</dbReference>
<evidence type="ECO:0000313" key="4">
    <source>
        <dbReference type="EMBL" id="GAH50368.1"/>
    </source>
</evidence>
<comment type="similarity">
    <text evidence="1">Belongs to the UDP-glucose/GDP-mannose dehydrogenase family.</text>
</comment>
<gene>
    <name evidence="4" type="ORF">S03H2_37682</name>
</gene>
<sequence>RENKYCAFYEEEHAKNLEADVYFICVEEWNVEKVFETWRGVFLDKNPIVVIRSTTSPGTTEELRKKYNPVPIVHNPEFLRERDALHDFLYPDKIVIGRNLQIRDEVDPFFELLYKPFNAPIIFTDSTTSEFLKLASNAVLSSYISIWNQIKPVADKIGVNSHQVAKILTLDPRISKYGTIHGKPFGGFCLPKDLDSMIKLGKKLNVTTVLLDAVKAINDELTGDEVEENSSTKKAREEA</sequence>
<dbReference type="PANTHER" id="PTHR43750:SF2">
    <property type="entry name" value="UDP-GLUCOSE 6-DEHYDROGENASE"/>
    <property type="match status" value="1"/>
</dbReference>
<reference evidence="4" key="1">
    <citation type="journal article" date="2014" name="Front. Microbiol.">
        <title>High frequency of phylogenetically diverse reductive dehalogenase-homologous genes in deep subseafloor sedimentary metagenomes.</title>
        <authorList>
            <person name="Kawai M."/>
            <person name="Futagami T."/>
            <person name="Toyoda A."/>
            <person name="Takaki Y."/>
            <person name="Nishi S."/>
            <person name="Hori S."/>
            <person name="Arai W."/>
            <person name="Tsubouchi T."/>
            <person name="Morono Y."/>
            <person name="Uchiyama I."/>
            <person name="Ito T."/>
            <person name="Fujiyama A."/>
            <person name="Inagaki F."/>
            <person name="Takami H."/>
        </authorList>
    </citation>
    <scope>NUCLEOTIDE SEQUENCE</scope>
    <source>
        <strain evidence="4">Expedition CK06-06</strain>
    </source>
</reference>